<feature type="domain" description="TF-B3" evidence="7">
    <location>
        <begin position="89"/>
        <end position="195"/>
    </location>
</feature>
<proteinExistence type="predicted"/>
<name>A0A058ZRC7_EUCGR</name>
<evidence type="ECO:0000259" key="7">
    <source>
        <dbReference type="PROSITE" id="PS50863"/>
    </source>
</evidence>
<evidence type="ECO:0000256" key="5">
    <source>
        <dbReference type="ARBA" id="ARBA00023242"/>
    </source>
</evidence>
<keyword evidence="5" id="KW-0539">Nucleus</keyword>
<dbReference type="Gramene" id="KCW44353">
    <property type="protein sequence ID" value="KCW44353"/>
    <property type="gene ID" value="EUGRSUZ_L02178"/>
</dbReference>
<keyword evidence="2" id="KW-0805">Transcription regulation</keyword>
<dbReference type="Proteomes" id="UP000030711">
    <property type="component" value="Unassembled WGS sequence"/>
</dbReference>
<dbReference type="SMART" id="SM01019">
    <property type="entry name" value="B3"/>
    <property type="match status" value="1"/>
</dbReference>
<keyword evidence="10" id="KW-1185">Reference proteome</keyword>
<dbReference type="PANTHER" id="PTHR31541:SF28">
    <property type="entry name" value="TF-B3 DOMAIN-CONTAINING PROTEIN"/>
    <property type="match status" value="1"/>
</dbReference>
<reference evidence="9" key="1">
    <citation type="submission" date="2013-07" db="EMBL/GenBank/DDBJ databases">
        <title>The genome of Eucalyptus grandis.</title>
        <authorList>
            <person name="Schmutz J."/>
            <person name="Hayes R."/>
            <person name="Myburg A."/>
            <person name="Tuskan G."/>
            <person name="Grattapaglia D."/>
            <person name="Rokhsar D.S."/>
        </authorList>
    </citation>
    <scope>NUCLEOTIDE SEQUENCE</scope>
    <source>
        <tissue evidence="9">Leaf extractions</tissue>
    </source>
</reference>
<evidence type="ECO:0000256" key="6">
    <source>
        <dbReference type="SAM" id="MobiDB-lite"/>
    </source>
</evidence>
<sequence length="207" mass="23710">MESQTNMFSGDSAVREEAHEVLQASLFLSVLKHTGEGVSRGDKPARSKDVQVSSSSCGPLRKPRRSNPPIVRRVNALIDSIGRCRGPFEKQVKASDLKDQQNRLLLRKEDVREFILPLLEEDDNPEQGVEVTTYNTLGETFPMQFKMWSGKVYVLMRNWKEFARENKLKESDTLNIWAFRNVQMKRLCFVISRTPKAPGQIRMEKGP</sequence>
<dbReference type="EMBL" id="KK199400">
    <property type="protein sequence ID" value="KCW44353.1"/>
    <property type="molecule type" value="Genomic_DNA"/>
</dbReference>
<keyword evidence="3" id="KW-0238">DNA-binding</keyword>
<dbReference type="eggNOG" id="ENOG502S91R">
    <property type="taxonomic scope" value="Eukaryota"/>
</dbReference>
<dbReference type="PANTHER" id="PTHR31541">
    <property type="entry name" value="B3 DOMAIN PLANT PROTEIN-RELATED"/>
    <property type="match status" value="1"/>
</dbReference>
<accession>A0A058ZRC7</accession>
<feature type="compositionally biased region" description="Basic and acidic residues" evidence="6">
    <location>
        <begin position="36"/>
        <end position="49"/>
    </location>
</feature>
<evidence type="ECO:0000256" key="3">
    <source>
        <dbReference type="ARBA" id="ARBA00023125"/>
    </source>
</evidence>
<reference evidence="8" key="2">
    <citation type="journal article" date="2014" name="Nature">
        <title>The genome of Eucalyptus grandis.</title>
        <authorList>
            <person name="Myburg A.A."/>
            <person name="Grattapaglia D."/>
            <person name="Tuskan G.A."/>
            <person name="Hellsten U."/>
            <person name="Hayes R.D."/>
            <person name="Grimwood J."/>
            <person name="Jenkins J."/>
            <person name="Lindquist E."/>
            <person name="Tice H."/>
            <person name="Bauer D."/>
            <person name="Goodstein D.M."/>
            <person name="Dubchak I."/>
            <person name="Poliakov A."/>
            <person name="Mizrachi E."/>
            <person name="Kullan A.R."/>
            <person name="Hussey S.G."/>
            <person name="Pinard D."/>
            <person name="van der Merwe K."/>
            <person name="Singh P."/>
            <person name="van Jaarsveld I."/>
            <person name="Silva-Junior O.B."/>
            <person name="Togawa R.C."/>
            <person name="Pappas M.R."/>
            <person name="Faria D.A."/>
            <person name="Sansaloni C.P."/>
            <person name="Petroli C.D."/>
            <person name="Yang X."/>
            <person name="Ranjan P."/>
            <person name="Tschaplinski T.J."/>
            <person name="Ye C.Y."/>
            <person name="Li T."/>
            <person name="Sterck L."/>
            <person name="Vanneste K."/>
            <person name="Murat F."/>
            <person name="Soler M."/>
            <person name="Clemente H.S."/>
            <person name="Saidi N."/>
            <person name="Cassan-Wang H."/>
            <person name="Dunand C."/>
            <person name="Hefer C.A."/>
            <person name="Bornberg-Bauer E."/>
            <person name="Kersting A.R."/>
            <person name="Vining K."/>
            <person name="Amarasinghe V."/>
            <person name="Ranik M."/>
            <person name="Naithani S."/>
            <person name="Elser J."/>
            <person name="Boyd A.E."/>
            <person name="Liston A."/>
            <person name="Spatafora J.W."/>
            <person name="Dharmwardhana P."/>
            <person name="Raja R."/>
            <person name="Sullivan C."/>
            <person name="Romanel E."/>
            <person name="Alves-Ferreira M."/>
            <person name="Kulheim C."/>
            <person name="Foley W."/>
            <person name="Carocha V."/>
            <person name="Paiva J."/>
            <person name="Kudrna D."/>
            <person name="Brommonschenkel S.H."/>
            <person name="Pasquali G."/>
            <person name="Byrne M."/>
            <person name="Rigault P."/>
            <person name="Tibbits J."/>
            <person name="Spokevicius A."/>
            <person name="Jones R.C."/>
            <person name="Steane D.A."/>
            <person name="Vaillancourt R.E."/>
            <person name="Potts B.M."/>
            <person name="Joubert F."/>
            <person name="Barry K."/>
            <person name="Pappas G.J."/>
            <person name="Strauss S.H."/>
            <person name="Jaiswal P."/>
            <person name="Grima-Pettenati J."/>
            <person name="Salse J."/>
            <person name="Van de Peer Y."/>
            <person name="Rokhsar D.S."/>
            <person name="Schmutz J."/>
        </authorList>
    </citation>
    <scope>NUCLEOTIDE SEQUENCE</scope>
    <source>
        <tissue evidence="8">Leaf extractions</tissue>
    </source>
</reference>
<evidence type="ECO:0000256" key="2">
    <source>
        <dbReference type="ARBA" id="ARBA00023015"/>
    </source>
</evidence>
<dbReference type="SUPFAM" id="SSF101936">
    <property type="entry name" value="DNA-binding pseudobarrel domain"/>
    <property type="match status" value="1"/>
</dbReference>
<dbReference type="GO" id="GO:0005634">
    <property type="term" value="C:nucleus"/>
    <property type="evidence" value="ECO:0007669"/>
    <property type="project" value="UniProtKB-SubCell"/>
</dbReference>
<dbReference type="InParanoid" id="A0A058ZRC7"/>
<evidence type="ECO:0000313" key="8">
    <source>
        <dbReference type="EMBL" id="KAK2631974.1"/>
    </source>
</evidence>
<dbReference type="EMBL" id="MU848883">
    <property type="protein sequence ID" value="KAK2631974.1"/>
    <property type="molecule type" value="Genomic_DNA"/>
</dbReference>
<protein>
    <recommendedName>
        <fullName evidence="7">TF-B3 domain-containing protein</fullName>
    </recommendedName>
</protein>
<evidence type="ECO:0000313" key="10">
    <source>
        <dbReference type="Proteomes" id="UP000030711"/>
    </source>
</evidence>
<dbReference type="InterPro" id="IPR003340">
    <property type="entry name" value="B3_DNA-bd"/>
</dbReference>
<dbReference type="InterPro" id="IPR015300">
    <property type="entry name" value="DNA-bd_pseudobarrel_sf"/>
</dbReference>
<organism evidence="9">
    <name type="scientific">Eucalyptus grandis</name>
    <name type="common">Flooded gum</name>
    <dbReference type="NCBI Taxonomy" id="71139"/>
    <lineage>
        <taxon>Eukaryota</taxon>
        <taxon>Viridiplantae</taxon>
        <taxon>Streptophyta</taxon>
        <taxon>Embryophyta</taxon>
        <taxon>Tracheophyta</taxon>
        <taxon>Spermatophyta</taxon>
        <taxon>Magnoliopsida</taxon>
        <taxon>eudicotyledons</taxon>
        <taxon>Gunneridae</taxon>
        <taxon>Pentapetalae</taxon>
        <taxon>rosids</taxon>
        <taxon>malvids</taxon>
        <taxon>Myrtales</taxon>
        <taxon>Myrtaceae</taxon>
        <taxon>Myrtoideae</taxon>
        <taxon>Eucalypteae</taxon>
        <taxon>Eucalyptus</taxon>
    </lineage>
</organism>
<dbReference type="CDD" id="cd10017">
    <property type="entry name" value="B3_DNA"/>
    <property type="match status" value="1"/>
</dbReference>
<dbReference type="Pfam" id="PF02362">
    <property type="entry name" value="B3"/>
    <property type="match status" value="1"/>
</dbReference>
<evidence type="ECO:0000313" key="9">
    <source>
        <dbReference type="EMBL" id="KCW44353.1"/>
    </source>
</evidence>
<dbReference type="Gene3D" id="2.40.330.10">
    <property type="entry name" value="DNA-binding pseudobarrel domain"/>
    <property type="match status" value="1"/>
</dbReference>
<evidence type="ECO:0000256" key="1">
    <source>
        <dbReference type="ARBA" id="ARBA00004123"/>
    </source>
</evidence>
<evidence type="ECO:0000256" key="4">
    <source>
        <dbReference type="ARBA" id="ARBA00023163"/>
    </source>
</evidence>
<keyword evidence="4" id="KW-0804">Transcription</keyword>
<feature type="region of interest" description="Disordered" evidence="6">
    <location>
        <begin position="36"/>
        <end position="69"/>
    </location>
</feature>
<dbReference type="PROSITE" id="PS50863">
    <property type="entry name" value="B3"/>
    <property type="match status" value="1"/>
</dbReference>
<dbReference type="GO" id="GO:0003677">
    <property type="term" value="F:DNA binding"/>
    <property type="evidence" value="ECO:0007669"/>
    <property type="project" value="UniProtKB-KW"/>
</dbReference>
<comment type="subcellular location">
    <subcellularLocation>
        <location evidence="1">Nucleus</location>
    </subcellularLocation>
</comment>
<reference evidence="8" key="3">
    <citation type="submission" date="2023-04" db="EMBL/GenBank/DDBJ databases">
        <title>WGS assembly of Eucalyptus grandis.</title>
        <authorList>
            <person name="Myburg A."/>
            <person name="Grattapaglia D."/>
            <person name="Tuskan G."/>
            <person name="Hellsten U."/>
            <person name="Hayes R."/>
            <person name="Grimwood J."/>
            <person name="Jenkins J."/>
            <person name="Lindquist E."/>
            <person name="Tice H."/>
            <person name="Bauer D."/>
            <person name="Goodstein D."/>
            <person name="Dubchak I."/>
            <person name="Poliakov A."/>
            <person name="Mizrachi E."/>
            <person name="Kullan A."/>
            <person name="Hussey S."/>
            <person name="Pinard D."/>
            <person name="Van D."/>
            <person name="Singh P."/>
            <person name="Van J."/>
            <person name="Silva-Junior O."/>
            <person name="Togawa R."/>
            <person name="Pappas M."/>
            <person name="Faria D."/>
            <person name="Sansaloni C."/>
            <person name="Petroli C."/>
            <person name="Yang X."/>
            <person name="Ranjan P."/>
            <person name="Tschaplinski T."/>
            <person name="Ye C."/>
            <person name="Li T."/>
            <person name="Sterck L."/>
            <person name="Vanneste K."/>
            <person name="Murat F."/>
            <person name="Soler M."/>
            <person name="Clemente H."/>
            <person name="Saidi N."/>
            <person name="Cassan-Wang H."/>
            <person name="Dunand C."/>
            <person name="Hefer C."/>
            <person name="Bornberg-Bauer E."/>
            <person name="Kersting A."/>
            <person name="Vining K."/>
            <person name="Amarasinghe V."/>
            <person name="Ranik M."/>
            <person name="Naithani S."/>
            <person name="Elser J."/>
            <person name="Boyd A."/>
            <person name="Liston A."/>
            <person name="Spatafora J."/>
            <person name="Dharmwardhana P."/>
            <person name="Raja R."/>
            <person name="Sullivan C."/>
            <person name="Romanel E."/>
            <person name="Alves-Ferreira M."/>
            <person name="Kulheim C."/>
            <person name="Foley W."/>
            <person name="Carocha V."/>
            <person name="Paiva J."/>
            <person name="Kudrna D."/>
            <person name="Brommonschenkel S."/>
            <person name="Pasquali G."/>
            <person name="Byrne M."/>
            <person name="Rigault P."/>
            <person name="Tibbits J."/>
            <person name="Spokevicius A."/>
            <person name="Jones R."/>
            <person name="Steane D."/>
            <person name="Vaillancourt R."/>
            <person name="Potts B."/>
            <person name="Joubert F."/>
            <person name="Barry K."/>
            <person name="Pappas G."/>
            <person name="Strauss S."/>
            <person name="Jaiswal P."/>
            <person name="Grima-Pettenati J."/>
            <person name="Salse J."/>
            <person name="Van D."/>
            <person name="Rokhsar D."/>
            <person name="Schmutz J."/>
        </authorList>
    </citation>
    <scope>NUCLEOTIDE SEQUENCE</scope>
    <source>
        <tissue evidence="8">Leaf extractions</tissue>
    </source>
</reference>
<reference evidence="8" key="4">
    <citation type="submission" date="2023-07" db="EMBL/GenBank/DDBJ databases">
        <authorList>
            <person name="Myburg A.A."/>
            <person name="Grattapaglia D."/>
            <person name="Tuskan G.A."/>
            <person name="Hellsten U."/>
            <person name="Hayes R.D."/>
            <person name="Grimwood J."/>
            <person name="Jenkins J."/>
            <person name="Lindquist E."/>
            <person name="Tice H."/>
            <person name="Bauer D."/>
            <person name="Goodstein D.M."/>
            <person name="Dubchak I."/>
            <person name="Poliakov A."/>
            <person name="Mizrachi E."/>
            <person name="Kullan A.R."/>
            <person name="Hussey S.G."/>
            <person name="Pinard D."/>
            <person name="Van D.M."/>
            <person name="Singh P."/>
            <person name="Van J.I."/>
            <person name="Silva-Junior O.B."/>
            <person name="Togawa R.C."/>
            <person name="Pappas M.R."/>
            <person name="Faria D.A."/>
            <person name="Sansaloni C.P."/>
            <person name="Petroli C.D."/>
            <person name="Yang X."/>
            <person name="Ranjan P."/>
            <person name="Tschaplinski T.J."/>
            <person name="Ye C.Y."/>
            <person name="Li T."/>
            <person name="Sterck L."/>
            <person name="Vanneste K."/>
            <person name="Murat F."/>
            <person name="Soler M."/>
            <person name="Clemente H.S."/>
            <person name="Saidi N."/>
            <person name="Cassan-Wang H."/>
            <person name="Dunand C."/>
            <person name="Hefer C.A."/>
            <person name="Bornberg-Bauer E."/>
            <person name="Kersting A.R."/>
            <person name="Vining K."/>
            <person name="Amarasinghe V."/>
            <person name="Ranik M."/>
            <person name="Naithani S."/>
            <person name="Elser J."/>
            <person name="Boyd A.E."/>
            <person name="Liston A."/>
            <person name="Spatafora J.W."/>
            <person name="Dharmwardhana P."/>
            <person name="Raja R."/>
            <person name="Sullivan C."/>
            <person name="Romanel E."/>
            <person name="Alves-Ferreira M."/>
            <person name="Kulheim C."/>
            <person name="Foley W."/>
            <person name="Carocha V."/>
            <person name="Paiva J."/>
            <person name="Kudrna D."/>
            <person name="Brommonschenkel S.H."/>
            <person name="Pasquali G."/>
            <person name="Byrne M."/>
            <person name="Rigault P."/>
            <person name="Tibbits J."/>
            <person name="Spokevicius A."/>
            <person name="Jones R.C."/>
            <person name="Steane D.A."/>
            <person name="Vaillancourt R.E."/>
            <person name="Potts B.M."/>
            <person name="Joubert F."/>
            <person name="Barry K."/>
            <person name="Pappas G.J."/>
            <person name="Strauss S.H."/>
            <person name="Jaiswal P."/>
            <person name="Grima-Pettenati J."/>
            <person name="Salse J."/>
            <person name="Van D.P."/>
            <person name="Rokhsar D.S."/>
            <person name="Schmutz J."/>
        </authorList>
    </citation>
    <scope>NUCLEOTIDE SEQUENCE</scope>
    <source>
        <tissue evidence="8">Leaf extractions</tissue>
    </source>
</reference>
<dbReference type="InterPro" id="IPR005508">
    <property type="entry name" value="At2g31720-like"/>
</dbReference>
<gene>
    <name evidence="9" type="ORF">EUGRSUZ_L02178</name>
</gene>
<dbReference type="AlphaFoldDB" id="A0A058ZRC7"/>